<dbReference type="OrthoDB" id="2021138at2759"/>
<dbReference type="Proteomes" id="UP000747110">
    <property type="component" value="Unassembled WGS sequence"/>
</dbReference>
<dbReference type="SUPFAM" id="SSF53850">
    <property type="entry name" value="Periplasmic binding protein-like II"/>
    <property type="match status" value="1"/>
</dbReference>
<protein>
    <submittedName>
        <fullName evidence="3">Uncharacterized protein</fullName>
    </submittedName>
</protein>
<keyword evidence="2" id="KW-0732">Signal</keyword>
<dbReference type="InterPro" id="IPR050490">
    <property type="entry name" value="Bact_solute-bd_prot1"/>
</dbReference>
<organism evidence="3 4">
    <name type="scientific">Volvox reticuliferus</name>
    <dbReference type="NCBI Taxonomy" id="1737510"/>
    <lineage>
        <taxon>Eukaryota</taxon>
        <taxon>Viridiplantae</taxon>
        <taxon>Chlorophyta</taxon>
        <taxon>core chlorophytes</taxon>
        <taxon>Chlorophyceae</taxon>
        <taxon>CS clade</taxon>
        <taxon>Chlamydomonadales</taxon>
        <taxon>Volvocaceae</taxon>
        <taxon>Volvox</taxon>
    </lineage>
</organism>
<dbReference type="Pfam" id="PF01547">
    <property type="entry name" value="SBP_bac_1"/>
    <property type="match status" value="1"/>
</dbReference>
<reference evidence="3" key="1">
    <citation type="journal article" date="2021" name="Proc. Natl. Acad. Sci. U.S.A.">
        <title>Three genomes in the algal genus Volvox reveal the fate of a haploid sex-determining region after a transition to homothallism.</title>
        <authorList>
            <person name="Yamamoto K."/>
            <person name="Hamaji T."/>
            <person name="Kawai-Toyooka H."/>
            <person name="Matsuzaki R."/>
            <person name="Takahashi F."/>
            <person name="Nishimura Y."/>
            <person name="Kawachi M."/>
            <person name="Noguchi H."/>
            <person name="Minakuchi Y."/>
            <person name="Umen J.G."/>
            <person name="Toyoda A."/>
            <person name="Nozaki H."/>
        </authorList>
    </citation>
    <scope>NUCLEOTIDE SEQUENCE</scope>
    <source>
        <strain evidence="3">NIES-3786</strain>
    </source>
</reference>
<evidence type="ECO:0000313" key="4">
    <source>
        <dbReference type="Proteomes" id="UP000747110"/>
    </source>
</evidence>
<dbReference type="AlphaFoldDB" id="A0A8J4D3G4"/>
<feature type="chain" id="PRO_5035174219" evidence="2">
    <location>
        <begin position="22"/>
        <end position="477"/>
    </location>
</feature>
<evidence type="ECO:0000256" key="1">
    <source>
        <dbReference type="SAM" id="MobiDB-lite"/>
    </source>
</evidence>
<dbReference type="EMBL" id="BNCP01000070">
    <property type="protein sequence ID" value="GIL91871.1"/>
    <property type="molecule type" value="Genomic_DNA"/>
</dbReference>
<keyword evidence="4" id="KW-1185">Reference proteome</keyword>
<evidence type="ECO:0000256" key="2">
    <source>
        <dbReference type="SAM" id="SignalP"/>
    </source>
</evidence>
<dbReference type="Gene3D" id="3.40.190.10">
    <property type="entry name" value="Periplasmic binding protein-like II"/>
    <property type="match status" value="1"/>
</dbReference>
<feature type="region of interest" description="Disordered" evidence="1">
    <location>
        <begin position="352"/>
        <end position="379"/>
    </location>
</feature>
<name>A0A8J4D3G4_9CHLO</name>
<evidence type="ECO:0000313" key="3">
    <source>
        <dbReference type="EMBL" id="GIL91871.1"/>
    </source>
</evidence>
<dbReference type="PANTHER" id="PTHR43649">
    <property type="entry name" value="ARABINOSE-BINDING PROTEIN-RELATED"/>
    <property type="match status" value="1"/>
</dbReference>
<sequence length="477" mass="50937">MSLTSWVRALLGIGLLLAVGAEDVWETIFIPCINKTTCNIAGKQSSGDNQGNASQVNASQVSARADASKCFMDTFAAENGLKTMSIRIATLNLTAIAPLVKTVNNITRANGIPPVNWTLFDPSAENSIKDDIRRGSQFHAYVLTGQQSGDMAYMGFSQDLSSTVAMDTMLDWSSLLQFYRSSVAVFGGQVMSIPISGFMPLLYYRLDIFEKKQVLPPRTWDELIKIAERFNGTDLDGDGLKNDFGICMWQAQMCPSIGLPLVAILASLVQTHGLSSGLYIEPYSGESVLQTVAWENALTVAANLSTFAPPAPKYLSGTTDCSYMPLFGQGRCAMAIAGPNQFKIDSIARRATPPSVTSPATNSSNSSNSSSNSSSSGGSGASPVAAAFSVKGRIGAAIFPGSSEVLDWTAKKMVPCDATRCPHAVQYPGGLYVNAPPFAAMVGFAAFINKKFTPVEQLVTYNLISQVSPYARMYKSG</sequence>
<feature type="signal peptide" evidence="2">
    <location>
        <begin position="1"/>
        <end position="21"/>
    </location>
</feature>
<dbReference type="PANTHER" id="PTHR43649:SF12">
    <property type="entry name" value="DIACETYLCHITOBIOSE BINDING PROTEIN DASA"/>
    <property type="match status" value="1"/>
</dbReference>
<dbReference type="InterPro" id="IPR006059">
    <property type="entry name" value="SBP"/>
</dbReference>
<proteinExistence type="predicted"/>
<comment type="caution">
    <text evidence="3">The sequence shown here is derived from an EMBL/GenBank/DDBJ whole genome shotgun (WGS) entry which is preliminary data.</text>
</comment>
<accession>A0A8J4D3G4</accession>
<gene>
    <name evidence="3" type="ORF">Vretifemale_19434</name>
</gene>